<dbReference type="Gene3D" id="3.40.50.300">
    <property type="entry name" value="P-loop containing nucleotide triphosphate hydrolases"/>
    <property type="match status" value="1"/>
</dbReference>
<dbReference type="Proteomes" id="UP000618943">
    <property type="component" value="Unassembled WGS sequence"/>
</dbReference>
<organism evidence="3 4">
    <name type="scientific">Viridibacillus soli</name>
    <dbReference type="NCBI Taxonomy" id="2798301"/>
    <lineage>
        <taxon>Bacteria</taxon>
        <taxon>Bacillati</taxon>
        <taxon>Bacillota</taxon>
        <taxon>Bacilli</taxon>
        <taxon>Bacillales</taxon>
        <taxon>Caryophanaceae</taxon>
        <taxon>Viridibacillus</taxon>
    </lineage>
</organism>
<dbReference type="InterPro" id="IPR027417">
    <property type="entry name" value="P-loop_NTPase"/>
</dbReference>
<name>A0ABS1H724_9BACL</name>
<evidence type="ECO:0000313" key="3">
    <source>
        <dbReference type="EMBL" id="MBK3495111.1"/>
    </source>
</evidence>
<protein>
    <submittedName>
        <fullName evidence="3">ATP-binding cassette domain-containing protein</fullName>
    </submittedName>
</protein>
<dbReference type="EMBL" id="JAEOAH010000009">
    <property type="protein sequence ID" value="MBK3495111.1"/>
    <property type="molecule type" value="Genomic_DNA"/>
</dbReference>
<accession>A0ABS1H724</accession>
<gene>
    <name evidence="3" type="ORF">JFL43_09630</name>
</gene>
<proteinExistence type="predicted"/>
<dbReference type="GO" id="GO:0005524">
    <property type="term" value="F:ATP binding"/>
    <property type="evidence" value="ECO:0007669"/>
    <property type="project" value="UniProtKB-KW"/>
</dbReference>
<comment type="caution">
    <text evidence="3">The sequence shown here is derived from an EMBL/GenBank/DDBJ whole genome shotgun (WGS) entry which is preliminary data.</text>
</comment>
<dbReference type="PANTHER" id="PTHR42788">
    <property type="entry name" value="TAURINE IMPORT ATP-BINDING PROTEIN-RELATED"/>
    <property type="match status" value="1"/>
</dbReference>
<evidence type="ECO:0000256" key="1">
    <source>
        <dbReference type="ARBA" id="ARBA00022448"/>
    </source>
</evidence>
<dbReference type="InterPro" id="IPR003439">
    <property type="entry name" value="ABC_transporter-like_ATP-bd"/>
</dbReference>
<sequence>MKEILLSARNLCKEYISDGNKNKVLENLNIDVYKGDFTVIMGSSGSGKSTLLYCLINKPRTCNMDVC</sequence>
<dbReference type="RefSeq" id="WP_200748877.1">
    <property type="nucleotide sequence ID" value="NZ_JAEOAH010000009.1"/>
</dbReference>
<dbReference type="Pfam" id="PF00005">
    <property type="entry name" value="ABC_tran"/>
    <property type="match status" value="1"/>
</dbReference>
<feature type="domain" description="ABC transporter" evidence="2">
    <location>
        <begin position="25"/>
        <end position="58"/>
    </location>
</feature>
<evidence type="ECO:0000313" key="4">
    <source>
        <dbReference type="Proteomes" id="UP000618943"/>
    </source>
</evidence>
<dbReference type="InterPro" id="IPR050166">
    <property type="entry name" value="ABC_transporter_ATP-bind"/>
</dbReference>
<keyword evidence="4" id="KW-1185">Reference proteome</keyword>
<keyword evidence="1" id="KW-0813">Transport</keyword>
<dbReference type="PANTHER" id="PTHR42788:SF13">
    <property type="entry name" value="ALIPHATIC SULFONATES IMPORT ATP-BINDING PROTEIN SSUB"/>
    <property type="match status" value="1"/>
</dbReference>
<keyword evidence="3" id="KW-0547">Nucleotide-binding</keyword>
<dbReference type="SUPFAM" id="SSF52540">
    <property type="entry name" value="P-loop containing nucleoside triphosphate hydrolases"/>
    <property type="match status" value="1"/>
</dbReference>
<evidence type="ECO:0000259" key="2">
    <source>
        <dbReference type="Pfam" id="PF00005"/>
    </source>
</evidence>
<keyword evidence="3" id="KW-0067">ATP-binding</keyword>
<reference evidence="3 4" key="1">
    <citation type="submission" date="2020-12" db="EMBL/GenBank/DDBJ databases">
        <title>YIM B01967 draft genome.</title>
        <authorList>
            <person name="Yan X."/>
        </authorList>
    </citation>
    <scope>NUCLEOTIDE SEQUENCE [LARGE SCALE GENOMIC DNA]</scope>
    <source>
        <strain evidence="3 4">YIM B01967</strain>
    </source>
</reference>